<proteinExistence type="predicted"/>
<sequence>MPPSSTMTPTDRFHEYARMEVNYIETELKDWFLQRQFAMERNRAMKTTFDQHNFTGLSMANASVPDANKVLWSDLTKGRPELEDSLSTNAKQFKADMYTKMFQDSTDLDHPCRLEGSSYLRCVQEHLKDPQQKRSRTCMLTFNAFDVCRSGLYSQQERAVDHALIKQDISDKRAKALFERRAMVLDQQTCCQIE</sequence>
<organism evidence="1">
    <name type="scientific">Noctiluca scintillans</name>
    <name type="common">Sea sparkle</name>
    <name type="synonym">Red tide dinoflagellate</name>
    <dbReference type="NCBI Taxonomy" id="2966"/>
    <lineage>
        <taxon>Eukaryota</taxon>
        <taxon>Sar</taxon>
        <taxon>Alveolata</taxon>
        <taxon>Dinophyceae</taxon>
        <taxon>Noctilucales</taxon>
        <taxon>Noctilucaceae</taxon>
        <taxon>Noctiluca</taxon>
    </lineage>
</organism>
<accession>A0A7S1FJP7</accession>
<dbReference type="AlphaFoldDB" id="A0A7S1FJP7"/>
<name>A0A7S1FJP7_NOCSC</name>
<dbReference type="EMBL" id="HBFQ01062509">
    <property type="protein sequence ID" value="CAD8869927.1"/>
    <property type="molecule type" value="Transcribed_RNA"/>
</dbReference>
<gene>
    <name evidence="1" type="ORF">NSCI0253_LOCUS44283</name>
</gene>
<protein>
    <submittedName>
        <fullName evidence="1">Uncharacterized protein</fullName>
    </submittedName>
</protein>
<reference evidence="1" key="1">
    <citation type="submission" date="2021-01" db="EMBL/GenBank/DDBJ databases">
        <authorList>
            <person name="Corre E."/>
            <person name="Pelletier E."/>
            <person name="Niang G."/>
            <person name="Scheremetjew M."/>
            <person name="Finn R."/>
            <person name="Kale V."/>
            <person name="Holt S."/>
            <person name="Cochrane G."/>
            <person name="Meng A."/>
            <person name="Brown T."/>
            <person name="Cohen L."/>
        </authorList>
    </citation>
    <scope>NUCLEOTIDE SEQUENCE</scope>
</reference>
<evidence type="ECO:0000313" key="1">
    <source>
        <dbReference type="EMBL" id="CAD8869927.1"/>
    </source>
</evidence>